<feature type="domain" description="PiggyBac transposable element-derived protein" evidence="1">
    <location>
        <begin position="7"/>
        <end position="143"/>
    </location>
</feature>
<reference evidence="3" key="1">
    <citation type="submission" date="2021-01" db="EMBL/GenBank/DDBJ databases">
        <title>Caligus Genome Assembly.</title>
        <authorList>
            <person name="Gallardo-Escarate C."/>
        </authorList>
    </citation>
    <scope>NUCLEOTIDE SEQUENCE [LARGE SCALE GENOMIC DNA]</scope>
</reference>
<dbReference type="EMBL" id="CP045898">
    <property type="protein sequence ID" value="QQP39944.1"/>
    <property type="molecule type" value="Genomic_DNA"/>
</dbReference>
<dbReference type="AlphaFoldDB" id="A0A7T8GY11"/>
<dbReference type="PANTHER" id="PTHR46599:SF3">
    <property type="entry name" value="PIGGYBAC TRANSPOSABLE ELEMENT-DERIVED PROTEIN 4"/>
    <property type="match status" value="1"/>
</dbReference>
<evidence type="ECO:0000259" key="1">
    <source>
        <dbReference type="Pfam" id="PF13843"/>
    </source>
</evidence>
<evidence type="ECO:0000313" key="2">
    <source>
        <dbReference type="EMBL" id="QQP39944.1"/>
    </source>
</evidence>
<dbReference type="OrthoDB" id="6374055at2759"/>
<dbReference type="PANTHER" id="PTHR46599">
    <property type="entry name" value="PIGGYBAC TRANSPOSABLE ELEMENT-DERIVED PROTEIN 4"/>
    <property type="match status" value="1"/>
</dbReference>
<feature type="non-terminal residue" evidence="2">
    <location>
        <position position="1"/>
    </location>
</feature>
<sequence>LEDSSSYQTFNNAFMNALSPTSDQAIDERMAKFRGNNSMKQYVRDKPILRGFKHWCRNDSATGYLFQFDIYVGRKENTEHGLSEGVVLNLSRSLENMNKRIFIDNFYTSPTLLFKLKAISIFATYTVRNNRNGLPKNIIPYKSMKGG</sequence>
<organism evidence="2 3">
    <name type="scientific">Caligus rogercresseyi</name>
    <name type="common">Sea louse</name>
    <dbReference type="NCBI Taxonomy" id="217165"/>
    <lineage>
        <taxon>Eukaryota</taxon>
        <taxon>Metazoa</taxon>
        <taxon>Ecdysozoa</taxon>
        <taxon>Arthropoda</taxon>
        <taxon>Crustacea</taxon>
        <taxon>Multicrustacea</taxon>
        <taxon>Hexanauplia</taxon>
        <taxon>Copepoda</taxon>
        <taxon>Siphonostomatoida</taxon>
        <taxon>Caligidae</taxon>
        <taxon>Caligus</taxon>
    </lineage>
</organism>
<name>A0A7T8GY11_CALRO</name>
<gene>
    <name evidence="2" type="ORF">FKW44_013823</name>
</gene>
<dbReference type="Pfam" id="PF13843">
    <property type="entry name" value="DDE_Tnp_1_7"/>
    <property type="match status" value="1"/>
</dbReference>
<dbReference type="InterPro" id="IPR029526">
    <property type="entry name" value="PGBD"/>
</dbReference>
<evidence type="ECO:0000313" key="3">
    <source>
        <dbReference type="Proteomes" id="UP000595437"/>
    </source>
</evidence>
<protein>
    <recommendedName>
        <fullName evidence="1">PiggyBac transposable element-derived protein domain-containing protein</fullName>
    </recommendedName>
</protein>
<accession>A0A7T8GY11</accession>
<dbReference type="Proteomes" id="UP000595437">
    <property type="component" value="Chromosome 9"/>
</dbReference>
<proteinExistence type="predicted"/>
<keyword evidence="3" id="KW-1185">Reference proteome</keyword>